<dbReference type="PANTHER" id="PTHR23090">
    <property type="entry name" value="NH 3 /GLUTAMINE-DEPENDENT NAD + SYNTHETASE"/>
    <property type="match status" value="1"/>
</dbReference>
<dbReference type="GO" id="GO:0004359">
    <property type="term" value="F:glutaminase activity"/>
    <property type="evidence" value="ECO:0007669"/>
    <property type="project" value="InterPro"/>
</dbReference>
<dbReference type="GO" id="GO:0009435">
    <property type="term" value="P:NAD+ biosynthetic process"/>
    <property type="evidence" value="ECO:0007669"/>
    <property type="project" value="UniProtKB-UniRule"/>
</dbReference>
<dbReference type="Pfam" id="PF02540">
    <property type="entry name" value="NAD_synthase"/>
    <property type="match status" value="1"/>
</dbReference>
<dbReference type="PIRSF" id="PIRSF006630">
    <property type="entry name" value="NADS_GAT"/>
    <property type="match status" value="1"/>
</dbReference>
<dbReference type="GO" id="GO:0005737">
    <property type="term" value="C:cytoplasm"/>
    <property type="evidence" value="ECO:0007669"/>
    <property type="project" value="InterPro"/>
</dbReference>
<dbReference type="SUPFAM" id="SSF52402">
    <property type="entry name" value="Adenine nucleotide alpha hydrolases-like"/>
    <property type="match status" value="1"/>
</dbReference>
<comment type="similarity">
    <text evidence="8">Belongs to the NAD synthetase family.</text>
</comment>
<dbReference type="GO" id="GO:0005524">
    <property type="term" value="F:ATP binding"/>
    <property type="evidence" value="ECO:0007669"/>
    <property type="project" value="UniProtKB-UniRule"/>
</dbReference>
<dbReference type="InterPro" id="IPR014445">
    <property type="entry name" value="Gln-dep_NAD_synthase"/>
</dbReference>
<evidence type="ECO:0000256" key="4">
    <source>
        <dbReference type="ARBA" id="ARBA00022741"/>
    </source>
</evidence>
<dbReference type="InterPro" id="IPR022310">
    <property type="entry name" value="NAD/GMP_synthase"/>
</dbReference>
<reference evidence="10 11" key="1">
    <citation type="submission" date="2020-08" db="EMBL/GenBank/DDBJ databases">
        <title>Genome sequence of Erysipelothrix inopinata DSM 15511T.</title>
        <authorList>
            <person name="Hyun D.-W."/>
            <person name="Bae J.-W."/>
        </authorList>
    </citation>
    <scope>NUCLEOTIDE SEQUENCE [LARGE SCALE GENOMIC DNA]</scope>
    <source>
        <strain evidence="10 11">DSM 15511</strain>
    </source>
</reference>
<comment type="similarity">
    <text evidence="2 7">In the C-terminal section; belongs to the NAD synthetase family.</text>
</comment>
<evidence type="ECO:0000256" key="6">
    <source>
        <dbReference type="ARBA" id="ARBA00023027"/>
    </source>
</evidence>
<organism evidence="10 11">
    <name type="scientific">Erysipelothrix inopinata</name>
    <dbReference type="NCBI Taxonomy" id="225084"/>
    <lineage>
        <taxon>Bacteria</taxon>
        <taxon>Bacillati</taxon>
        <taxon>Bacillota</taxon>
        <taxon>Erysipelotrichia</taxon>
        <taxon>Erysipelotrichales</taxon>
        <taxon>Erysipelotrichaceae</taxon>
        <taxon>Erysipelothrix</taxon>
    </lineage>
</organism>
<evidence type="ECO:0000313" key="11">
    <source>
        <dbReference type="Proteomes" id="UP000515928"/>
    </source>
</evidence>
<dbReference type="InterPro" id="IPR003694">
    <property type="entry name" value="NAD_synthase"/>
</dbReference>
<keyword evidence="3 7" id="KW-0436">Ligase</keyword>
<dbReference type="Pfam" id="PF00795">
    <property type="entry name" value="CN_hydrolase"/>
    <property type="match status" value="1"/>
</dbReference>
<dbReference type="EC" id="6.3.5.1" evidence="7"/>
<keyword evidence="4 7" id="KW-0547">Nucleotide-binding</keyword>
<evidence type="ECO:0000256" key="8">
    <source>
        <dbReference type="RuleBase" id="RU003811"/>
    </source>
</evidence>
<dbReference type="Gene3D" id="3.60.110.10">
    <property type="entry name" value="Carbon-nitrogen hydrolase"/>
    <property type="match status" value="1"/>
</dbReference>
<dbReference type="UniPathway" id="UPA00253">
    <property type="reaction ID" value="UER00334"/>
</dbReference>
<dbReference type="SUPFAM" id="SSF56317">
    <property type="entry name" value="Carbon-nitrogen hydrolase"/>
    <property type="match status" value="1"/>
</dbReference>
<dbReference type="GO" id="GO:0003952">
    <property type="term" value="F:NAD+ synthase (glutamine-hydrolyzing) activity"/>
    <property type="evidence" value="ECO:0007669"/>
    <property type="project" value="UniProtKB-UniRule"/>
</dbReference>
<protein>
    <recommendedName>
        <fullName evidence="7">Glutamine-dependent NAD(+) synthetase</fullName>
        <ecNumber evidence="7">6.3.5.1</ecNumber>
    </recommendedName>
    <alternativeName>
        <fullName evidence="7">NAD(+) synthase [glutamine-hydrolyzing]</fullName>
    </alternativeName>
</protein>
<dbReference type="RefSeq" id="WP_187534396.1">
    <property type="nucleotide sequence ID" value="NZ_CBCSHU010000001.1"/>
</dbReference>
<keyword evidence="5 7" id="KW-0067">ATP-binding</keyword>
<evidence type="ECO:0000256" key="1">
    <source>
        <dbReference type="ARBA" id="ARBA00005188"/>
    </source>
</evidence>
<feature type="domain" description="CN hydrolase" evidence="9">
    <location>
        <begin position="1"/>
        <end position="253"/>
    </location>
</feature>
<dbReference type="Gene3D" id="3.40.50.620">
    <property type="entry name" value="HUPs"/>
    <property type="match status" value="1"/>
</dbReference>
<sequence>MKIAIAQMRVQANQPQKNFEAMKAIVKEYESSVDLIVFPEMCISGYYVGDRFLQKDFVNEMTHYNNEIKLLSQNTGIIWGNLYHENHKNYNAAFFAAKGEWVNRNSKKEPGIYKKHLLPNYTLFDDKRYFHAGEGLFEPFEYMGEKLSIQICEDMWDDRHDFSPTDKMMAYQPDMMINISCSPWTLHKEGRRLEQIETLNLDIPFIYVNAVGMQNNGKNVVLFDGGSMVKQGDIVTMLADNFESEVLVVETTRLHHKPLEKNDDKIHDAMIKAIQYFDEETLPYKPNWIVGVSGGLDSSVSVSLLVEALGSNRVIGVTMPSNFSREITKNNAYHLSKKLGIRFLEIPIGGMVDATVGALNLSGYDSVQGLAYENIQARLRGHTLMSLSSLENGVIMNNGNKIEVALGYATLYGDAIGALAILGDLTKMQVGTLAQSINRRAQTEIVPINLIPIQSKTKIDWDFAPSAELAQDQFDPMKWGYHDALITYLMKYSLIDLLESYQDKTIYDTELGGYLNAYHLDQGSAFIEDLNWVLKTMNTAVYKRIQMPPIVTVSEYAFGLAYRESQSAFRVSEHAQALMQQIAKETISN</sequence>
<comment type="pathway">
    <text evidence="1 7">Cofactor biosynthesis; NAD(+) biosynthesis; NAD(+) from deamido-NAD(+) (L-Gln route): step 1/1.</text>
</comment>
<dbReference type="NCBIfam" id="TIGR00552">
    <property type="entry name" value="nadE"/>
    <property type="match status" value="1"/>
</dbReference>
<name>A0A7G9S019_9FIRM</name>
<dbReference type="InterPro" id="IPR036526">
    <property type="entry name" value="C-N_Hydrolase_sf"/>
</dbReference>
<evidence type="ECO:0000259" key="9">
    <source>
        <dbReference type="PROSITE" id="PS50263"/>
    </source>
</evidence>
<dbReference type="CDD" id="cd07570">
    <property type="entry name" value="GAT_Gln-NAD-synth"/>
    <property type="match status" value="1"/>
</dbReference>
<dbReference type="PANTHER" id="PTHR23090:SF9">
    <property type="entry name" value="GLUTAMINE-DEPENDENT NAD(+) SYNTHETASE"/>
    <property type="match status" value="1"/>
</dbReference>
<evidence type="ECO:0000256" key="5">
    <source>
        <dbReference type="ARBA" id="ARBA00022840"/>
    </source>
</evidence>
<dbReference type="InterPro" id="IPR003010">
    <property type="entry name" value="C-N_Hydrolase"/>
</dbReference>
<dbReference type="CDD" id="cd00553">
    <property type="entry name" value="NAD_synthase"/>
    <property type="match status" value="1"/>
</dbReference>
<proteinExistence type="inferred from homology"/>
<evidence type="ECO:0000256" key="2">
    <source>
        <dbReference type="ARBA" id="ARBA00007145"/>
    </source>
</evidence>
<keyword evidence="6 7" id="KW-0520">NAD</keyword>
<dbReference type="KEGG" id="eio:H9L01_02170"/>
<comment type="catalytic activity">
    <reaction evidence="7">
        <text>deamido-NAD(+) + L-glutamine + ATP + H2O = L-glutamate + AMP + diphosphate + NAD(+) + H(+)</text>
        <dbReference type="Rhea" id="RHEA:24384"/>
        <dbReference type="ChEBI" id="CHEBI:15377"/>
        <dbReference type="ChEBI" id="CHEBI:15378"/>
        <dbReference type="ChEBI" id="CHEBI:29985"/>
        <dbReference type="ChEBI" id="CHEBI:30616"/>
        <dbReference type="ChEBI" id="CHEBI:33019"/>
        <dbReference type="ChEBI" id="CHEBI:57540"/>
        <dbReference type="ChEBI" id="CHEBI:58359"/>
        <dbReference type="ChEBI" id="CHEBI:58437"/>
        <dbReference type="ChEBI" id="CHEBI:456215"/>
        <dbReference type="EC" id="6.3.5.1"/>
    </reaction>
</comment>
<evidence type="ECO:0000313" key="10">
    <source>
        <dbReference type="EMBL" id="QNN61194.1"/>
    </source>
</evidence>
<dbReference type="Proteomes" id="UP000515928">
    <property type="component" value="Chromosome"/>
</dbReference>
<accession>A0A7G9S019</accession>
<evidence type="ECO:0000256" key="3">
    <source>
        <dbReference type="ARBA" id="ARBA00022598"/>
    </source>
</evidence>
<dbReference type="InterPro" id="IPR014729">
    <property type="entry name" value="Rossmann-like_a/b/a_fold"/>
</dbReference>
<dbReference type="EMBL" id="CP060715">
    <property type="protein sequence ID" value="QNN61194.1"/>
    <property type="molecule type" value="Genomic_DNA"/>
</dbReference>
<dbReference type="PROSITE" id="PS50263">
    <property type="entry name" value="CN_HYDROLASE"/>
    <property type="match status" value="1"/>
</dbReference>
<dbReference type="AlphaFoldDB" id="A0A7G9S019"/>
<evidence type="ECO:0000256" key="7">
    <source>
        <dbReference type="PIRNR" id="PIRNR006630"/>
    </source>
</evidence>
<gene>
    <name evidence="10" type="primary">nadE</name>
    <name evidence="10" type="ORF">H9L01_02170</name>
</gene>
<keyword evidence="11" id="KW-1185">Reference proteome</keyword>